<evidence type="ECO:0000256" key="1">
    <source>
        <dbReference type="SAM" id="MobiDB-lite"/>
    </source>
</evidence>
<dbReference type="Pfam" id="PF23829">
    <property type="entry name" value="DUF7199"/>
    <property type="match status" value="1"/>
</dbReference>
<keyword evidence="3" id="KW-1185">Reference proteome</keyword>
<evidence type="ECO:0000313" key="3">
    <source>
        <dbReference type="Proteomes" id="UP000464282"/>
    </source>
</evidence>
<reference evidence="2 3" key="1">
    <citation type="submission" date="2019-12" db="EMBL/GenBank/DDBJ databases">
        <authorList>
            <person name="Riley H.L."/>
            <person name="Garlena R.A."/>
            <person name="Russell D.A."/>
            <person name="Pope W.H."/>
            <person name="Jacobs-Sera D."/>
            <person name="Hatfull G.F."/>
        </authorList>
    </citation>
    <scope>NUCLEOTIDE SEQUENCE [LARGE SCALE GENOMIC DNA]</scope>
</reference>
<evidence type="ECO:0000313" key="2">
    <source>
        <dbReference type="EMBL" id="QHB38102.1"/>
    </source>
</evidence>
<protein>
    <recommendedName>
        <fullName evidence="4">RDF protein</fullName>
    </recommendedName>
</protein>
<feature type="region of interest" description="Disordered" evidence="1">
    <location>
        <begin position="66"/>
        <end position="105"/>
    </location>
</feature>
<gene>
    <name evidence="2" type="primary">75</name>
    <name evidence="2" type="ORF">SEA_NOELLE_75</name>
</gene>
<dbReference type="KEGG" id="vg:64946864"/>
<feature type="compositionally biased region" description="Basic residues" evidence="1">
    <location>
        <begin position="95"/>
        <end position="105"/>
    </location>
</feature>
<accession>A0A6B9L869</accession>
<sequence>MTSSTSVVSLRGFALAGLVAAALVGITPTATATADVTAECWAHLGGVSTANTPAADRRFHLERGEFSPCTEADANEGLPKASSDSKPKEKDRDKKSRHCRKHWYC</sequence>
<organism evidence="2 3">
    <name type="scientific">Mycobacterium phage Noelle</name>
    <dbReference type="NCBI Taxonomy" id="2572317"/>
    <lineage>
        <taxon>Viruses</taxon>
        <taxon>Duplodnaviria</taxon>
        <taxon>Heunggongvirae</taxon>
        <taxon>Uroviricota</taxon>
        <taxon>Caudoviricetes</taxon>
        <taxon>Backyardiganvirus</taxon>
        <taxon>Backyardiganvirus noelle</taxon>
    </lineage>
</organism>
<feature type="compositionally biased region" description="Basic and acidic residues" evidence="1">
    <location>
        <begin position="83"/>
        <end position="94"/>
    </location>
</feature>
<dbReference type="RefSeq" id="YP_010063066.1">
    <property type="nucleotide sequence ID" value="NC_054801.1"/>
</dbReference>
<dbReference type="GeneID" id="64946864"/>
<dbReference type="InterPro" id="IPR055623">
    <property type="entry name" value="DUF7199"/>
</dbReference>
<evidence type="ECO:0008006" key="4">
    <source>
        <dbReference type="Google" id="ProtNLM"/>
    </source>
</evidence>
<name>A0A6B9L869_9CAUD</name>
<dbReference type="Proteomes" id="UP000464282">
    <property type="component" value="Segment"/>
</dbReference>
<proteinExistence type="predicted"/>
<dbReference type="EMBL" id="MN813697">
    <property type="protein sequence ID" value="QHB38102.1"/>
    <property type="molecule type" value="Genomic_DNA"/>
</dbReference>